<comment type="caution">
    <text evidence="12">The sequence shown here is derived from an EMBL/GenBank/DDBJ whole genome shotgun (WGS) entry which is preliminary data.</text>
</comment>
<evidence type="ECO:0000256" key="8">
    <source>
        <dbReference type="ARBA" id="ARBA00023010"/>
    </source>
</evidence>
<accession>A0A4S5EUR2</accession>
<dbReference type="GO" id="GO:0015031">
    <property type="term" value="P:protein transport"/>
    <property type="evidence" value="ECO:0007669"/>
    <property type="project" value="UniProtKB-KW"/>
</dbReference>
<dbReference type="NCBIfam" id="TIGR00739">
    <property type="entry name" value="yajC"/>
    <property type="match status" value="1"/>
</dbReference>
<dbReference type="InterPro" id="IPR003849">
    <property type="entry name" value="Preprotein_translocase_YajC"/>
</dbReference>
<proteinExistence type="inferred from homology"/>
<dbReference type="PANTHER" id="PTHR33909:SF1">
    <property type="entry name" value="SEC TRANSLOCON ACCESSORY COMPLEX SUBUNIT YAJC"/>
    <property type="match status" value="1"/>
</dbReference>
<keyword evidence="5 11" id="KW-0812">Transmembrane</keyword>
<keyword evidence="8" id="KW-0811">Translocation</keyword>
<evidence type="ECO:0000313" key="13">
    <source>
        <dbReference type="Proteomes" id="UP000305282"/>
    </source>
</evidence>
<evidence type="ECO:0000256" key="3">
    <source>
        <dbReference type="ARBA" id="ARBA00022448"/>
    </source>
</evidence>
<keyword evidence="9 11" id="KW-0472">Membrane</keyword>
<dbReference type="Pfam" id="PF02699">
    <property type="entry name" value="YajC"/>
    <property type="match status" value="1"/>
</dbReference>
<sequence length="174" mass="17523">MHGLVTAATAAGGNGGSSIGGFLIPLLLILAVVYIFSMQRRRSKAQQQQVSQILPGTLVITTAGLYATVVELVDGDVLLEIAPDVVCRFTRSAIARVISTPDDDEAHDGGSVDEDELDGPAGLATHAGETPPGRTPGADSAAGEQGLGGPSADDGADGADGEGRGVPGPPRKEL</sequence>
<name>A0A4S5EUR2_9ACTN</name>
<feature type="region of interest" description="Disordered" evidence="10">
    <location>
        <begin position="100"/>
        <end position="174"/>
    </location>
</feature>
<comment type="similarity">
    <text evidence="2">Belongs to the YajC family.</text>
</comment>
<reference evidence="12 13" key="1">
    <citation type="submission" date="2019-04" db="EMBL/GenBank/DDBJ databases">
        <title>Draft genome sequences for three unisolated Alnus-infective Frankia Sp+ strains, AgTrS, AiOr and AvVan, the first sequenced Frankia strains able to sporulate in-planta.</title>
        <authorList>
            <person name="Bethencourt L."/>
            <person name="Vautrin F."/>
            <person name="Taib N."/>
            <person name="Dubost A."/>
            <person name="Castro-Garcia L."/>
            <person name="Imbaud O."/>
            <person name="Abrouk D."/>
            <person name="Fournier P."/>
            <person name="Briolay J."/>
            <person name="Nguyen A."/>
            <person name="Normand P."/>
            <person name="Fernandez M.P."/>
            <person name="Brochier-Armanet C."/>
            <person name="Herrera-Belaroussi A."/>
        </authorList>
    </citation>
    <scope>NUCLEOTIDE SEQUENCE [LARGE SCALE GENOMIC DNA]</scope>
    <source>
        <strain evidence="12 13">AvVan</strain>
    </source>
</reference>
<comment type="subcellular location">
    <subcellularLocation>
        <location evidence="1">Cell membrane</location>
        <topology evidence="1">Single-pass membrane protein</topology>
    </subcellularLocation>
</comment>
<evidence type="ECO:0000256" key="4">
    <source>
        <dbReference type="ARBA" id="ARBA00022475"/>
    </source>
</evidence>
<evidence type="ECO:0000313" key="12">
    <source>
        <dbReference type="EMBL" id="THJ76244.1"/>
    </source>
</evidence>
<keyword evidence="3" id="KW-0813">Transport</keyword>
<evidence type="ECO:0000256" key="7">
    <source>
        <dbReference type="ARBA" id="ARBA00022989"/>
    </source>
</evidence>
<evidence type="ECO:0000256" key="11">
    <source>
        <dbReference type="SAM" id="Phobius"/>
    </source>
</evidence>
<evidence type="ECO:0000256" key="6">
    <source>
        <dbReference type="ARBA" id="ARBA00022927"/>
    </source>
</evidence>
<keyword evidence="7 11" id="KW-1133">Transmembrane helix</keyword>
<dbReference type="AlphaFoldDB" id="A0A4S5EUR2"/>
<dbReference type="EMBL" id="SSXH01000007">
    <property type="protein sequence ID" value="THJ76244.1"/>
    <property type="molecule type" value="Genomic_DNA"/>
</dbReference>
<evidence type="ECO:0000256" key="2">
    <source>
        <dbReference type="ARBA" id="ARBA00006742"/>
    </source>
</evidence>
<dbReference type="SMART" id="SM01323">
    <property type="entry name" value="YajC"/>
    <property type="match status" value="1"/>
</dbReference>
<evidence type="ECO:0000256" key="10">
    <source>
        <dbReference type="SAM" id="MobiDB-lite"/>
    </source>
</evidence>
<feature type="compositionally biased region" description="Acidic residues" evidence="10">
    <location>
        <begin position="101"/>
        <end position="118"/>
    </location>
</feature>
<evidence type="ECO:0000256" key="5">
    <source>
        <dbReference type="ARBA" id="ARBA00022692"/>
    </source>
</evidence>
<dbReference type="Proteomes" id="UP000305282">
    <property type="component" value="Unassembled WGS sequence"/>
</dbReference>
<evidence type="ECO:0000256" key="1">
    <source>
        <dbReference type="ARBA" id="ARBA00004162"/>
    </source>
</evidence>
<feature type="transmembrane region" description="Helical" evidence="11">
    <location>
        <begin position="19"/>
        <end position="37"/>
    </location>
</feature>
<keyword evidence="13" id="KW-1185">Reference proteome</keyword>
<organism evidence="12 13">
    <name type="scientific">Candidatus Frankia alpina</name>
    <dbReference type="NCBI Taxonomy" id="2699483"/>
    <lineage>
        <taxon>Bacteria</taxon>
        <taxon>Bacillati</taxon>
        <taxon>Actinomycetota</taxon>
        <taxon>Actinomycetes</taxon>
        <taxon>Frankiales</taxon>
        <taxon>Frankiaceae</taxon>
        <taxon>Frankia</taxon>
    </lineage>
</organism>
<dbReference type="GO" id="GO:0005886">
    <property type="term" value="C:plasma membrane"/>
    <property type="evidence" value="ECO:0007669"/>
    <property type="project" value="UniProtKB-SubCell"/>
</dbReference>
<keyword evidence="6" id="KW-0653">Protein transport</keyword>
<keyword evidence="4" id="KW-1003">Cell membrane</keyword>
<protein>
    <submittedName>
        <fullName evidence="12">Preprotein translocase subunit YajC</fullName>
    </submittedName>
</protein>
<dbReference type="OrthoDB" id="2200301at2"/>
<dbReference type="PANTHER" id="PTHR33909">
    <property type="entry name" value="SEC TRANSLOCON ACCESSORY COMPLEX SUBUNIT YAJC"/>
    <property type="match status" value="1"/>
</dbReference>
<dbReference type="RefSeq" id="WP_136446444.1">
    <property type="nucleotide sequence ID" value="NZ_SSXH01000007.1"/>
</dbReference>
<gene>
    <name evidence="12" type="primary">yajC</name>
    <name evidence="12" type="ORF">E7Y31_00800</name>
</gene>
<evidence type="ECO:0000256" key="9">
    <source>
        <dbReference type="ARBA" id="ARBA00023136"/>
    </source>
</evidence>